<name>A0AA35PWT5_9HYPO</name>
<dbReference type="EMBL" id="CABFNP030000426">
    <property type="protein sequence ID" value="CAI6014169.1"/>
    <property type="molecule type" value="Genomic_DNA"/>
</dbReference>
<accession>A0AA35PWT5</accession>
<organism evidence="3 4">
    <name type="scientific">Clonostachys chloroleuca</name>
    <dbReference type="NCBI Taxonomy" id="1926264"/>
    <lineage>
        <taxon>Eukaryota</taxon>
        <taxon>Fungi</taxon>
        <taxon>Dikarya</taxon>
        <taxon>Ascomycota</taxon>
        <taxon>Pezizomycotina</taxon>
        <taxon>Sordariomycetes</taxon>
        <taxon>Hypocreomycetidae</taxon>
        <taxon>Hypocreales</taxon>
        <taxon>Bionectriaceae</taxon>
        <taxon>Clonostachys</taxon>
    </lineage>
</organism>
<comment type="caution">
    <text evidence="3">The sequence shown here is derived from an EMBL/GenBank/DDBJ whole genome shotgun (WGS) entry which is preliminary data.</text>
</comment>
<protein>
    <submittedName>
        <fullName evidence="3">Uncharacterized protein</fullName>
    </submittedName>
</protein>
<evidence type="ECO:0000256" key="1">
    <source>
        <dbReference type="SAM" id="MobiDB-lite"/>
    </source>
</evidence>
<dbReference type="Proteomes" id="UP001160390">
    <property type="component" value="Unassembled WGS sequence"/>
</dbReference>
<reference evidence="3" key="1">
    <citation type="submission" date="2023-01" db="EMBL/GenBank/DDBJ databases">
        <authorList>
            <person name="Piombo E."/>
        </authorList>
    </citation>
    <scope>NUCLEOTIDE SEQUENCE</scope>
</reference>
<feature type="region of interest" description="Disordered" evidence="1">
    <location>
        <begin position="55"/>
        <end position="96"/>
    </location>
</feature>
<proteinExistence type="predicted"/>
<evidence type="ECO:0000313" key="4">
    <source>
        <dbReference type="Proteomes" id="UP001160390"/>
    </source>
</evidence>
<keyword evidence="2" id="KW-1133">Transmembrane helix</keyword>
<keyword evidence="4" id="KW-1185">Reference proteome</keyword>
<feature type="compositionally biased region" description="Polar residues" evidence="1">
    <location>
        <begin position="81"/>
        <end position="90"/>
    </location>
</feature>
<evidence type="ECO:0000256" key="2">
    <source>
        <dbReference type="SAM" id="Phobius"/>
    </source>
</evidence>
<gene>
    <name evidence="3" type="ORF">CCHLO57077_00011288</name>
</gene>
<keyword evidence="2" id="KW-0812">Transmembrane</keyword>
<sequence length="173" mass="18775">MSSDSPFEGHKSQPDAANSMGWPTITTIIILVVGLLFLTLFPEETVTCNTACPKMFPHSTDPPPRGEKKNSCTSRAIPAQDNLQSASNSPPYAPSVDAAPQQFFPEDVPKTRILVYEYEPAITHRDNKISITGLAKGLLESCKAFCEATQVPSESFPAITLPVLKFKNNPPAD</sequence>
<evidence type="ECO:0000313" key="3">
    <source>
        <dbReference type="EMBL" id="CAI6014169.1"/>
    </source>
</evidence>
<keyword evidence="2" id="KW-0472">Membrane</keyword>
<feature type="transmembrane region" description="Helical" evidence="2">
    <location>
        <begin position="20"/>
        <end position="41"/>
    </location>
</feature>
<dbReference type="AlphaFoldDB" id="A0AA35PWT5"/>